<reference evidence="2" key="1">
    <citation type="submission" date="2020-07" db="EMBL/GenBank/DDBJ databases">
        <title>Multicomponent nature underlies the extraordinary mechanical properties of spider dragline silk.</title>
        <authorList>
            <person name="Kono N."/>
            <person name="Nakamura H."/>
            <person name="Mori M."/>
            <person name="Yoshida Y."/>
            <person name="Ohtoshi R."/>
            <person name="Malay A.D."/>
            <person name="Moran D.A.P."/>
            <person name="Tomita M."/>
            <person name="Numata K."/>
            <person name="Arakawa K."/>
        </authorList>
    </citation>
    <scope>NUCLEOTIDE SEQUENCE</scope>
</reference>
<dbReference type="AlphaFoldDB" id="A0A8X6M446"/>
<keyword evidence="3" id="KW-1185">Reference proteome</keyword>
<name>A0A8X6M446_TRICU</name>
<evidence type="ECO:0000313" key="2">
    <source>
        <dbReference type="EMBL" id="GFR32530.1"/>
    </source>
</evidence>
<dbReference type="EMBL" id="BMAO01001713">
    <property type="protein sequence ID" value="GFQ75351.1"/>
    <property type="molecule type" value="Genomic_DNA"/>
</dbReference>
<accession>A0A8X6M446</accession>
<protein>
    <submittedName>
        <fullName evidence="2">Uncharacterized protein</fullName>
    </submittedName>
</protein>
<proteinExistence type="predicted"/>
<evidence type="ECO:0000313" key="3">
    <source>
        <dbReference type="Proteomes" id="UP000887116"/>
    </source>
</evidence>
<dbReference type="Proteomes" id="UP000887116">
    <property type="component" value="Unassembled WGS sequence"/>
</dbReference>
<dbReference type="OrthoDB" id="6738117at2759"/>
<dbReference type="EMBL" id="BMAO01019750">
    <property type="protein sequence ID" value="GFR32530.1"/>
    <property type="molecule type" value="Genomic_DNA"/>
</dbReference>
<comment type="caution">
    <text evidence="2">The sequence shown here is derived from an EMBL/GenBank/DDBJ whole genome shotgun (WGS) entry which is preliminary data.</text>
</comment>
<evidence type="ECO:0000313" key="1">
    <source>
        <dbReference type="EMBL" id="GFQ75351.1"/>
    </source>
</evidence>
<gene>
    <name evidence="2" type="primary">AVEN_200979_1</name>
    <name evidence="1" type="ORF">TNCT_229611</name>
    <name evidence="2" type="ORF">TNCT_455451</name>
</gene>
<organism evidence="2 3">
    <name type="scientific">Trichonephila clavata</name>
    <name type="common">Joro spider</name>
    <name type="synonym">Nephila clavata</name>
    <dbReference type="NCBI Taxonomy" id="2740835"/>
    <lineage>
        <taxon>Eukaryota</taxon>
        <taxon>Metazoa</taxon>
        <taxon>Ecdysozoa</taxon>
        <taxon>Arthropoda</taxon>
        <taxon>Chelicerata</taxon>
        <taxon>Arachnida</taxon>
        <taxon>Araneae</taxon>
        <taxon>Araneomorphae</taxon>
        <taxon>Entelegynae</taxon>
        <taxon>Araneoidea</taxon>
        <taxon>Nephilidae</taxon>
        <taxon>Trichonephila</taxon>
    </lineage>
</organism>
<sequence length="693" mass="81587">MVSRTILCIDTSGSTYTNFKYYQSVNRLISQHEEKTIISWNSSASFVDSKYYFDDQSAFGGTNFDKCLELVALIKSENIYLIVTTDGEIWDEDNCRELMEKTSLLKRIKFVELYFLGDEDRMNLKIITVFEGIPQRLFINNENVASVKATFNFEDINLQDLPSLKATIISKSKYLKPKKLYIILREWESKAINEITKKSTEFFKEPLKKFYDLKNCKDCAKLIKTEYNRFIEEKKKVQSNIQSVLNMLQKKNVYSLQNIKAINPDTEITPTEYSDEEEGIECDIMLDKCHNLCMLIKQLKEPILNENELKKFADYPFRILQHSDLIDKIIKTVEHFKVDYKSFEKLQKPLKSPFTRDFLKGVFIFHDNQNDVKKLLAHNSRSISILFGNENKLPGSHAVWNIVFLYIMAKYHPLWKQYNKLIFDEIKYLAENTYTYISLSSKINPNIKTKLCIALWYCVNVSPIAFPNSSKNILRVIGKDLYTFYADIYNTPDIDLTTLNIWSIWKYFVQNNNNKCINLDLEVIAQYQNYKIINEKIVFFKVENPALYDEIVLPPMKEDVCTFEIVFVKEVDLDEFAHISINLKTCHPYVICPITKKHWKECAISYNVGSESYIRLFRRYCIAYEKYPSSANDLILFHFEKNLLHNKLMIYPFNNFAVSVLNVFENVMKTYKCTEFLTTANKYYLEAIRLKME</sequence>